<dbReference type="Pfam" id="PF12840">
    <property type="entry name" value="HTH_20"/>
    <property type="match status" value="1"/>
</dbReference>
<keyword evidence="2" id="KW-1185">Reference proteome</keyword>
<accession>A0ABW3VI51</accession>
<dbReference type="EMBL" id="JBHTMB010000124">
    <property type="protein sequence ID" value="MFD1234328.1"/>
    <property type="molecule type" value="Genomic_DNA"/>
</dbReference>
<proteinExistence type="predicted"/>
<name>A0ABW3VI51_9PSEU</name>
<dbReference type="InterPro" id="IPR036390">
    <property type="entry name" value="WH_DNA-bd_sf"/>
</dbReference>
<reference evidence="2" key="1">
    <citation type="journal article" date="2019" name="Int. J. Syst. Evol. Microbiol.">
        <title>The Global Catalogue of Microorganisms (GCM) 10K type strain sequencing project: providing services to taxonomists for standard genome sequencing and annotation.</title>
        <authorList>
            <consortium name="The Broad Institute Genomics Platform"/>
            <consortium name="The Broad Institute Genome Sequencing Center for Infectious Disease"/>
            <person name="Wu L."/>
            <person name="Ma J."/>
        </authorList>
    </citation>
    <scope>NUCLEOTIDE SEQUENCE [LARGE SCALE GENOMIC DNA]</scope>
    <source>
        <strain evidence="2">CCUG 49018</strain>
    </source>
</reference>
<evidence type="ECO:0000313" key="2">
    <source>
        <dbReference type="Proteomes" id="UP001597182"/>
    </source>
</evidence>
<dbReference type="InterPro" id="IPR036388">
    <property type="entry name" value="WH-like_DNA-bd_sf"/>
</dbReference>
<dbReference type="Gene3D" id="1.10.10.10">
    <property type="entry name" value="Winged helix-like DNA-binding domain superfamily/Winged helix DNA-binding domain"/>
    <property type="match status" value="1"/>
</dbReference>
<protein>
    <submittedName>
        <fullName evidence="1">Helix-turn-helix transcriptional regulator</fullName>
    </submittedName>
</protein>
<dbReference type="RefSeq" id="WP_013675726.1">
    <property type="nucleotide sequence ID" value="NZ_BAABKS010000050.1"/>
</dbReference>
<comment type="caution">
    <text evidence="1">The sequence shown here is derived from an EMBL/GenBank/DDBJ whole genome shotgun (WGS) entry which is preliminary data.</text>
</comment>
<organism evidence="1 2">
    <name type="scientific">Pseudonocardia benzenivorans</name>
    <dbReference type="NCBI Taxonomy" id="228005"/>
    <lineage>
        <taxon>Bacteria</taxon>
        <taxon>Bacillati</taxon>
        <taxon>Actinomycetota</taxon>
        <taxon>Actinomycetes</taxon>
        <taxon>Pseudonocardiales</taxon>
        <taxon>Pseudonocardiaceae</taxon>
        <taxon>Pseudonocardia</taxon>
    </lineage>
</organism>
<dbReference type="SUPFAM" id="SSF46785">
    <property type="entry name" value="Winged helix' DNA-binding domain"/>
    <property type="match status" value="1"/>
</dbReference>
<dbReference type="Proteomes" id="UP001597182">
    <property type="component" value="Unassembled WGS sequence"/>
</dbReference>
<evidence type="ECO:0000313" key="1">
    <source>
        <dbReference type="EMBL" id="MFD1234328.1"/>
    </source>
</evidence>
<gene>
    <name evidence="1" type="ORF">ACFQ34_13645</name>
</gene>
<sequence length="223" mass="23470">MPDLAAQIESVSALAEPQRRALYRYVVAQPEPVSRDQAAAATGLPRHTAKFHLDRLAADGLLDTEFRRLGTRRGPGAGRPTKLYRRSAREFDVTVPDRRYALAAAVLAAAAEDSASHGTPIREAVRTAAAAAGTQAARESGDDVLTVLAALGFEPRDEGAVTTLANCPFHRLAVDHPDLTCGMSLHLVGAVLAERGADATTAVLDPAPGRCCVVLTGGRRQGC</sequence>